<dbReference type="Pfam" id="PF03399">
    <property type="entry name" value="SAC3_GANP"/>
    <property type="match status" value="1"/>
</dbReference>
<evidence type="ECO:0000256" key="1">
    <source>
        <dbReference type="SAM" id="MobiDB-lite"/>
    </source>
</evidence>
<accession>A0A0A1U0B9</accession>
<feature type="region of interest" description="Disordered" evidence="1">
    <location>
        <begin position="233"/>
        <end position="339"/>
    </location>
</feature>
<feature type="region of interest" description="Disordered" evidence="1">
    <location>
        <begin position="1"/>
        <end position="30"/>
    </location>
</feature>
<dbReference type="InterPro" id="IPR005062">
    <property type="entry name" value="SAC3/GANP/THP3_conserved"/>
</dbReference>
<feature type="region of interest" description="Disordered" evidence="1">
    <location>
        <begin position="43"/>
        <end position="166"/>
    </location>
</feature>
<dbReference type="KEGG" id="eiv:EIN_095810"/>
<dbReference type="PANTHER" id="PTHR12436:SF4">
    <property type="entry name" value="LEUKOCYTE RECEPTOR CLUSTER MEMBER 8"/>
    <property type="match status" value="1"/>
</dbReference>
<feature type="compositionally biased region" description="Low complexity" evidence="1">
    <location>
        <begin position="151"/>
        <end position="166"/>
    </location>
</feature>
<feature type="compositionally biased region" description="Polar residues" evidence="1">
    <location>
        <begin position="242"/>
        <end position="254"/>
    </location>
</feature>
<feature type="compositionally biased region" description="Basic and acidic residues" evidence="1">
    <location>
        <begin position="255"/>
        <end position="271"/>
    </location>
</feature>
<dbReference type="GeneID" id="14886268"/>
<name>A0A0A1U0B9_ENTIV</name>
<proteinExistence type="predicted"/>
<gene>
    <name evidence="3" type="ORF">EIN_095810</name>
</gene>
<evidence type="ECO:0000313" key="3">
    <source>
        <dbReference type="EMBL" id="ELP87324.1"/>
    </source>
</evidence>
<dbReference type="VEuPathDB" id="AmoebaDB:EIN_095810"/>
<dbReference type="OrthoDB" id="199574at2759"/>
<feature type="compositionally biased region" description="Basic and acidic residues" evidence="1">
    <location>
        <begin position="279"/>
        <end position="296"/>
    </location>
</feature>
<dbReference type="AlphaFoldDB" id="A0A0A1U0B9"/>
<dbReference type="GO" id="GO:0005634">
    <property type="term" value="C:nucleus"/>
    <property type="evidence" value="ECO:0007669"/>
    <property type="project" value="TreeGrafter"/>
</dbReference>
<sequence length="622" mass="73258">MDKKLIITKAVPLLTPKPRPSLTSPTKTSGFVDDSFVKLVQLQKRLGTDDTEDKNTSPKIRLKKKDPAVIQAEKQQKEAEEKKRRQIEEKKREEERRFKKEQQDKKTKELMTSGPEAFLEEYEKPQKKTQPFQNNLPQMYSTPFTSHIPFQQPYQNQQQPSYQQNYSTPFNAFYSQQQFQQPYSQPYTQPYTQPYVQNVPQSYQQYSTTPLQQYPDYTGYNTFSYQQPYTYQDYKNLPPSLPQSYRTDFEQNNTTKKEQRDDIPVEEEKPPRPLWQDTSRTERNERKERNEVRRTEYTITRPFVPNQSEKKERTYSTPFSQKQPKQKKTIPFKTRDSQKPIEVVPEKQSNIELFEDKPETNLRDDKENLVGTSQALEKHYFRVKGIPKSSEVRPEVVLKQAFKFVMDNFKKTNDYDYICDQLKGIRQDLTLQHIEDEFSVQVYELHAHLSLENQDISEFIQCASALKNLYHTMKRPIDDEKVILYSASMILCNMDGKNVSPAAHYTLIRDIPDSILTHPTIQLALNIKKAFVVGDYFTFFNLYTTAITQFKLILVLAIDKVRINTAYTLFYAVRPTIDVEHFKKYLFFKDDEDYTQFITKHPIVFDDKGSIVCATSLANLTS</sequence>
<feature type="domain" description="SAC3/GANP/THP3 conserved" evidence="2">
    <location>
        <begin position="347"/>
        <end position="605"/>
    </location>
</feature>
<evidence type="ECO:0000259" key="2">
    <source>
        <dbReference type="Pfam" id="PF03399"/>
    </source>
</evidence>
<dbReference type="Gene3D" id="1.25.40.990">
    <property type="match status" value="1"/>
</dbReference>
<dbReference type="InterPro" id="IPR045107">
    <property type="entry name" value="SAC3/GANP/THP3"/>
</dbReference>
<feature type="compositionally biased region" description="Basic and acidic residues" evidence="1">
    <location>
        <begin position="74"/>
        <end position="109"/>
    </location>
</feature>
<keyword evidence="3" id="KW-0675">Receptor</keyword>
<reference evidence="3 4" key="1">
    <citation type="submission" date="2012-10" db="EMBL/GenBank/DDBJ databases">
        <authorList>
            <person name="Zafar N."/>
            <person name="Inman J."/>
            <person name="Hall N."/>
            <person name="Lorenzi H."/>
            <person name="Caler E."/>
        </authorList>
    </citation>
    <scope>NUCLEOTIDE SEQUENCE [LARGE SCALE GENOMIC DNA]</scope>
    <source>
        <strain evidence="3 4">IP1</strain>
    </source>
</reference>
<dbReference type="RefSeq" id="XP_004254095.1">
    <property type="nucleotide sequence ID" value="XM_004254047.1"/>
</dbReference>
<dbReference type="EMBL" id="KB206860">
    <property type="protein sequence ID" value="ELP87324.1"/>
    <property type="molecule type" value="Genomic_DNA"/>
</dbReference>
<dbReference type="PANTHER" id="PTHR12436">
    <property type="entry name" value="80 KDA MCM3-ASSOCIATED PROTEIN"/>
    <property type="match status" value="1"/>
</dbReference>
<keyword evidence="4" id="KW-1185">Reference proteome</keyword>
<organism evidence="3 4">
    <name type="scientific">Entamoeba invadens IP1</name>
    <dbReference type="NCBI Taxonomy" id="370355"/>
    <lineage>
        <taxon>Eukaryota</taxon>
        <taxon>Amoebozoa</taxon>
        <taxon>Evosea</taxon>
        <taxon>Archamoebae</taxon>
        <taxon>Mastigamoebida</taxon>
        <taxon>Entamoebidae</taxon>
        <taxon>Entamoeba</taxon>
    </lineage>
</organism>
<evidence type="ECO:0000313" key="4">
    <source>
        <dbReference type="Proteomes" id="UP000014680"/>
    </source>
</evidence>
<feature type="compositionally biased region" description="Polar residues" evidence="1">
    <location>
        <begin position="128"/>
        <end position="149"/>
    </location>
</feature>
<dbReference type="Proteomes" id="UP000014680">
    <property type="component" value="Unassembled WGS sequence"/>
</dbReference>
<protein>
    <submittedName>
        <fullName evidence="3">Leukocyte receptor cluster member, putative</fullName>
    </submittedName>
</protein>